<comment type="caution">
    <text evidence="6">The sequence shown here is derived from an EMBL/GenBank/DDBJ whole genome shotgun (WGS) entry which is preliminary data.</text>
</comment>
<dbReference type="InterPro" id="IPR027417">
    <property type="entry name" value="P-loop_NTPase"/>
</dbReference>
<evidence type="ECO:0000256" key="3">
    <source>
        <dbReference type="ARBA" id="ARBA00022741"/>
    </source>
</evidence>
<protein>
    <submittedName>
        <fullName evidence="6">ABC-2 type transport system ATP-binding protein</fullName>
    </submittedName>
</protein>
<dbReference type="SUPFAM" id="SSF52540">
    <property type="entry name" value="P-loop containing nucleoside triphosphate hydrolases"/>
    <property type="match status" value="1"/>
</dbReference>
<comment type="similarity">
    <text evidence="1">Belongs to the ABC transporter superfamily.</text>
</comment>
<evidence type="ECO:0000313" key="6">
    <source>
        <dbReference type="EMBL" id="SDZ11918.1"/>
    </source>
</evidence>
<evidence type="ECO:0000259" key="5">
    <source>
        <dbReference type="PROSITE" id="PS50893"/>
    </source>
</evidence>
<evidence type="ECO:0000256" key="2">
    <source>
        <dbReference type="ARBA" id="ARBA00022448"/>
    </source>
</evidence>
<dbReference type="PROSITE" id="PS50893">
    <property type="entry name" value="ABC_TRANSPORTER_2"/>
    <property type="match status" value="1"/>
</dbReference>
<dbReference type="Gene3D" id="3.40.50.300">
    <property type="entry name" value="P-loop containing nucleotide triphosphate hydrolases"/>
    <property type="match status" value="1"/>
</dbReference>
<organism evidence="6 7">
    <name type="scientific">Rhodonellum ikkaensis</name>
    <dbReference type="NCBI Taxonomy" id="336829"/>
    <lineage>
        <taxon>Bacteria</taxon>
        <taxon>Pseudomonadati</taxon>
        <taxon>Bacteroidota</taxon>
        <taxon>Cytophagia</taxon>
        <taxon>Cytophagales</taxon>
        <taxon>Cytophagaceae</taxon>
        <taxon>Rhodonellum</taxon>
    </lineage>
</organism>
<dbReference type="Pfam" id="PF00005">
    <property type="entry name" value="ABC_tran"/>
    <property type="match status" value="1"/>
</dbReference>
<dbReference type="InterPro" id="IPR003593">
    <property type="entry name" value="AAA+_ATPase"/>
</dbReference>
<evidence type="ECO:0000256" key="1">
    <source>
        <dbReference type="ARBA" id="ARBA00005417"/>
    </source>
</evidence>
<dbReference type="InterPro" id="IPR003439">
    <property type="entry name" value="ABC_transporter-like_ATP-bd"/>
</dbReference>
<accession>A0A1H3QFU6</accession>
<reference evidence="6 7" key="1">
    <citation type="submission" date="2016-10" db="EMBL/GenBank/DDBJ databases">
        <authorList>
            <person name="Varghese N."/>
            <person name="Submissions S."/>
        </authorList>
    </citation>
    <scope>NUCLEOTIDE SEQUENCE [LARGE SCALE GENOMIC DNA]</scope>
    <source>
        <strain evidence="6 7">DSM 17997</strain>
    </source>
</reference>
<gene>
    <name evidence="6" type="ORF">SAMN05444412_10651</name>
</gene>
<dbReference type="GO" id="GO:0005524">
    <property type="term" value="F:ATP binding"/>
    <property type="evidence" value="ECO:0007669"/>
    <property type="project" value="UniProtKB-KW"/>
</dbReference>
<keyword evidence="2" id="KW-0813">Transport</keyword>
<keyword evidence="7" id="KW-1185">Reference proteome</keyword>
<evidence type="ECO:0000313" key="7">
    <source>
        <dbReference type="Proteomes" id="UP000199663"/>
    </source>
</evidence>
<dbReference type="PROSITE" id="PS00211">
    <property type="entry name" value="ABC_TRANSPORTER_1"/>
    <property type="match status" value="1"/>
</dbReference>
<keyword evidence="4 6" id="KW-0067">ATP-binding</keyword>
<dbReference type="SMART" id="SM00382">
    <property type="entry name" value="AAA"/>
    <property type="match status" value="1"/>
</dbReference>
<keyword evidence="3" id="KW-0547">Nucleotide-binding</keyword>
<dbReference type="Proteomes" id="UP000199663">
    <property type="component" value="Unassembled WGS sequence"/>
</dbReference>
<dbReference type="InterPro" id="IPR017871">
    <property type="entry name" value="ABC_transporter-like_CS"/>
</dbReference>
<dbReference type="PANTHER" id="PTHR43335:SF2">
    <property type="entry name" value="ABC TRANSPORTER, ATP-BINDING PROTEIN"/>
    <property type="match status" value="1"/>
</dbReference>
<sequence>MTERIISVEHLSKRYGKQLALNEVSFVVEKGQVLGVVGPNGSGKTTLFSILLGLRKPNSGSFSIFGQTNPEDVRAKVGVILDQGNFYAGISAKKNLTISAMTKNVPLAKVDELLEKVGLGEVGSKPFKSFSYGMKKRLEIADALLSDPELVIMDEPTNGLDPEGVIFIRELIMELKRQGKTIVLSSHYLEEIQKVCTHFLILKKGELVFHGSQEAVLGKFDSLESALTNKL</sequence>
<feature type="domain" description="ABC transporter" evidence="5">
    <location>
        <begin position="6"/>
        <end position="229"/>
    </location>
</feature>
<dbReference type="RefSeq" id="WP_019597544.1">
    <property type="nucleotide sequence ID" value="NZ_FNQC01000006.1"/>
</dbReference>
<dbReference type="PANTHER" id="PTHR43335">
    <property type="entry name" value="ABC TRANSPORTER, ATP-BINDING PROTEIN"/>
    <property type="match status" value="1"/>
</dbReference>
<name>A0A1H3QFU6_9BACT</name>
<evidence type="ECO:0000256" key="4">
    <source>
        <dbReference type="ARBA" id="ARBA00022840"/>
    </source>
</evidence>
<dbReference type="EMBL" id="FNQC01000006">
    <property type="protein sequence ID" value="SDZ11918.1"/>
    <property type="molecule type" value="Genomic_DNA"/>
</dbReference>
<proteinExistence type="inferred from homology"/>